<organism evidence="6 7">
    <name type="scientific">Candidimonas nitroreducens</name>
    <dbReference type="NCBI Taxonomy" id="683354"/>
    <lineage>
        <taxon>Bacteria</taxon>
        <taxon>Pseudomonadati</taxon>
        <taxon>Pseudomonadota</taxon>
        <taxon>Betaproteobacteria</taxon>
        <taxon>Burkholderiales</taxon>
        <taxon>Alcaligenaceae</taxon>
        <taxon>Candidimonas</taxon>
    </lineage>
</organism>
<accession>A0A225MDS6</accession>
<evidence type="ECO:0000256" key="1">
    <source>
        <dbReference type="ARBA" id="ARBA00022630"/>
    </source>
</evidence>
<dbReference type="PANTHER" id="PTHR42847">
    <property type="entry name" value="ALKANESULFONATE MONOOXYGENASE"/>
    <property type="match status" value="1"/>
</dbReference>
<proteinExistence type="predicted"/>
<gene>
    <name evidence="6" type="ORF">CEY11_12185</name>
</gene>
<evidence type="ECO:0000256" key="4">
    <source>
        <dbReference type="ARBA" id="ARBA00023033"/>
    </source>
</evidence>
<dbReference type="InterPro" id="IPR036661">
    <property type="entry name" value="Luciferase-like_sf"/>
</dbReference>
<evidence type="ECO:0000313" key="7">
    <source>
        <dbReference type="Proteomes" id="UP000214603"/>
    </source>
</evidence>
<dbReference type="AlphaFoldDB" id="A0A225MDS6"/>
<keyword evidence="3" id="KW-0560">Oxidoreductase</keyword>
<dbReference type="GO" id="GO:0008726">
    <property type="term" value="F:alkanesulfonate monooxygenase activity"/>
    <property type="evidence" value="ECO:0007669"/>
    <property type="project" value="TreeGrafter"/>
</dbReference>
<dbReference type="EMBL" id="NJIH01000007">
    <property type="protein sequence ID" value="OWT58952.1"/>
    <property type="molecule type" value="Genomic_DNA"/>
</dbReference>
<dbReference type="Gene3D" id="3.20.20.30">
    <property type="entry name" value="Luciferase-like domain"/>
    <property type="match status" value="1"/>
</dbReference>
<dbReference type="SUPFAM" id="SSF51679">
    <property type="entry name" value="Bacterial luciferase-like"/>
    <property type="match status" value="1"/>
</dbReference>
<keyword evidence="2" id="KW-0288">FMN</keyword>
<dbReference type="CDD" id="cd01094">
    <property type="entry name" value="Alkanesulfonate_monoxygenase"/>
    <property type="match status" value="1"/>
</dbReference>
<dbReference type="PANTHER" id="PTHR42847:SF9">
    <property type="entry name" value="BLL6451 PROTEIN"/>
    <property type="match status" value="1"/>
</dbReference>
<evidence type="ECO:0000256" key="2">
    <source>
        <dbReference type="ARBA" id="ARBA00022643"/>
    </source>
</evidence>
<keyword evidence="1" id="KW-0285">Flavoprotein</keyword>
<evidence type="ECO:0000259" key="5">
    <source>
        <dbReference type="Pfam" id="PF00296"/>
    </source>
</evidence>
<comment type="caution">
    <text evidence="6">The sequence shown here is derived from an EMBL/GenBank/DDBJ whole genome shotgun (WGS) entry which is preliminary data.</text>
</comment>
<sequence>MTIKFFGLLTHEHSSETIPKQPGGPVMDIDYMVKQAQAHEAAGFDRILVAHHSSNPDGILLASHLAQKTEKLKFMIAHRPGFIAPAYAARMWATFDNLYPGRAGIHVISGGNDAEQRSDGDFLDHDARYTRTDEWLEVFRKTLTAPTPFDHEGSFFRYSKAYSRIKALQQPYPPVFFGGASDAAVAIGAKHADIWALYGEPLDDTRQMISRIRNAATLAGRDPASINFVVSFRPVVGDTEADAWRKADQIIERIKELRGEAFGTTKGAKPDAVSSQRLRDIAAQGKVRDKRLWTEVAAAVGGGSSTTGLVGTPEQIADSLRDYHKLGISNFLIRGFDPAADIQEFGQGLIPAVHELLSRDEKAAVGA</sequence>
<reference evidence="7" key="1">
    <citation type="submission" date="2017-06" db="EMBL/GenBank/DDBJ databases">
        <title>Herbaspirillum phytohormonus sp. nov., isolated from the root nodule of Robinia pseudoacacia in lead-zinc mine.</title>
        <authorList>
            <person name="Fan M."/>
            <person name="Lin Y."/>
        </authorList>
    </citation>
    <scope>NUCLEOTIDE SEQUENCE [LARGE SCALE GENOMIC DNA]</scope>
    <source>
        <strain evidence="7">SC-089</strain>
    </source>
</reference>
<evidence type="ECO:0000256" key="3">
    <source>
        <dbReference type="ARBA" id="ARBA00023002"/>
    </source>
</evidence>
<dbReference type="Proteomes" id="UP000214603">
    <property type="component" value="Unassembled WGS sequence"/>
</dbReference>
<dbReference type="InterPro" id="IPR050172">
    <property type="entry name" value="SsuD_RutA_monooxygenase"/>
</dbReference>
<dbReference type="Pfam" id="PF00296">
    <property type="entry name" value="Bac_luciferase"/>
    <property type="match status" value="1"/>
</dbReference>
<keyword evidence="7" id="KW-1185">Reference proteome</keyword>
<dbReference type="GO" id="GO:0046306">
    <property type="term" value="P:alkanesulfonate catabolic process"/>
    <property type="evidence" value="ECO:0007669"/>
    <property type="project" value="TreeGrafter"/>
</dbReference>
<protein>
    <submittedName>
        <fullName evidence="6">Alkanesulfonate monooxygenase</fullName>
    </submittedName>
</protein>
<keyword evidence="4 6" id="KW-0503">Monooxygenase</keyword>
<evidence type="ECO:0000313" key="6">
    <source>
        <dbReference type="EMBL" id="OWT58952.1"/>
    </source>
</evidence>
<dbReference type="OrthoDB" id="7055978at2"/>
<feature type="domain" description="Luciferase-like" evidence="5">
    <location>
        <begin position="5"/>
        <end position="329"/>
    </location>
</feature>
<dbReference type="InterPro" id="IPR011251">
    <property type="entry name" value="Luciferase-like_dom"/>
</dbReference>
<name>A0A225MDS6_9BURK</name>